<gene>
    <name evidence="1" type="ORF">UFOVP155_64</name>
</gene>
<protein>
    <submittedName>
        <fullName evidence="1">HTH_XRE domain containing protein</fullName>
    </submittedName>
</protein>
<dbReference type="InterPro" id="IPR001387">
    <property type="entry name" value="Cro/C1-type_HTH"/>
</dbReference>
<evidence type="ECO:0000313" key="1">
    <source>
        <dbReference type="EMBL" id="CAB5171068.1"/>
    </source>
</evidence>
<dbReference type="InterPro" id="IPR010982">
    <property type="entry name" value="Lambda_DNA-bd_dom_sf"/>
</dbReference>
<dbReference type="SUPFAM" id="SSF47413">
    <property type="entry name" value="lambda repressor-like DNA-binding domains"/>
    <property type="match status" value="1"/>
</dbReference>
<dbReference type="GO" id="GO:0003677">
    <property type="term" value="F:DNA binding"/>
    <property type="evidence" value="ECO:0007669"/>
    <property type="project" value="InterPro"/>
</dbReference>
<accession>A0A6J7W8W4</accession>
<dbReference type="Gene3D" id="1.10.260.40">
    <property type="entry name" value="lambda repressor-like DNA-binding domains"/>
    <property type="match status" value="1"/>
</dbReference>
<dbReference type="EMBL" id="LR798203">
    <property type="protein sequence ID" value="CAB5171068.1"/>
    <property type="molecule type" value="Genomic_DNA"/>
</dbReference>
<sequence>MDQQELLSMVEKARQDHGWSLREIGHRAGLSHATYAATHRYGRNVTWDVMVKLLDAVGYCLKVVRK</sequence>
<name>A0A6J7W8W4_9CAUD</name>
<proteinExistence type="predicted"/>
<organism evidence="1">
    <name type="scientific">uncultured Caudovirales phage</name>
    <dbReference type="NCBI Taxonomy" id="2100421"/>
    <lineage>
        <taxon>Viruses</taxon>
        <taxon>Duplodnaviria</taxon>
        <taxon>Heunggongvirae</taxon>
        <taxon>Uroviricota</taxon>
        <taxon>Caudoviricetes</taxon>
        <taxon>Peduoviridae</taxon>
        <taxon>Maltschvirus</taxon>
        <taxon>Maltschvirus maltsch</taxon>
    </lineage>
</organism>
<dbReference type="CDD" id="cd00093">
    <property type="entry name" value="HTH_XRE"/>
    <property type="match status" value="1"/>
</dbReference>
<reference evidence="1" key="1">
    <citation type="submission" date="2020-05" db="EMBL/GenBank/DDBJ databases">
        <authorList>
            <person name="Chiriac C."/>
            <person name="Salcher M."/>
            <person name="Ghai R."/>
            <person name="Kavagutti S V."/>
        </authorList>
    </citation>
    <scope>NUCLEOTIDE SEQUENCE</scope>
</reference>